<dbReference type="EMBL" id="CYGV01000704">
    <property type="protein sequence ID" value="CUA69229.1"/>
    <property type="molecule type" value="Genomic_DNA"/>
</dbReference>
<dbReference type="AlphaFoldDB" id="A0A0K6FT97"/>
<evidence type="ECO:0000256" key="1">
    <source>
        <dbReference type="SAM" id="MobiDB-lite"/>
    </source>
</evidence>
<proteinExistence type="predicted"/>
<evidence type="ECO:0000313" key="3">
    <source>
        <dbReference type="Proteomes" id="UP000044841"/>
    </source>
</evidence>
<keyword evidence="3" id="KW-1185">Reference proteome</keyword>
<dbReference type="PANTHER" id="PTHR33104">
    <property type="entry name" value="SI:DKEY-29D5.2"/>
    <property type="match status" value="1"/>
</dbReference>
<protein>
    <submittedName>
        <fullName evidence="2">Elongator complex protein 1</fullName>
    </submittedName>
</protein>
<gene>
    <name evidence="2" type="ORF">RSOLAG22IIIB_13955</name>
</gene>
<reference evidence="2 3" key="1">
    <citation type="submission" date="2015-07" db="EMBL/GenBank/DDBJ databases">
        <authorList>
            <person name="Noorani M."/>
        </authorList>
    </citation>
    <scope>NUCLEOTIDE SEQUENCE [LARGE SCALE GENOMIC DNA]</scope>
    <source>
        <strain evidence="2">BBA 69670</strain>
    </source>
</reference>
<sequence>MYNLLSTVGRTSGHKYYSVLEYFTKPGFGGDVKDRYRELMWTHRRFLHLLKLRRSGHLFEPHPDLDVFPGDQSFRCVACPLPGLNFSWDEVSFEEIQFFRFWLSFDGNFRSFRKSKKVDIGDICLSDGLAYFSLKSAHKLWTETVPQPKRTSKPACDHHKAGNDTSVRWAGHDVTGVGAFTCTSHSCFLPQGIVDFFKGERFMYADYAFACVYAYLIKRGALPIGMTYNVWCHWIVNFAERAALLPEDIALPDDIDLVGAIPKWHLTGHERQCFVRWSLDHTQYVGRMEGEGPERVWAHVNEHSGSTSEMSPGQRTDSLNNIAAYWNFSRATNLHVLLPARFVEASKMYKKQKKEHDSLTQNLPPEKIAQWEEEPIEPVEATPGKWISPMMDPVLKGGFHEAVSEERKKEASTTHLPGRRPGATRWLSEGIELEHSIRKFADETKELGSKLTQRQITSVNSKRITLRNRIKEHLEKRDRFMADMDQPDSPRVQKFLEADDDDHWLQEVDLAMPSSYKASTISQISLTSLSELEKQLRRAMCNEALEAVKKLLRSRTSKIKHKDQHIRGQVPNTRARGAINLDTGKVLKARWRYENSRTALVALGMNKEDESKYLELALDDLKPLKAYYDDYAKTTGHGYNLGVPWIWKSSAAPNTEDSDVEGIVLLIRPSVRTFVLTYFST</sequence>
<organism evidence="2 3">
    <name type="scientific">Rhizoctonia solani</name>
    <dbReference type="NCBI Taxonomy" id="456999"/>
    <lineage>
        <taxon>Eukaryota</taxon>
        <taxon>Fungi</taxon>
        <taxon>Dikarya</taxon>
        <taxon>Basidiomycota</taxon>
        <taxon>Agaricomycotina</taxon>
        <taxon>Agaricomycetes</taxon>
        <taxon>Cantharellales</taxon>
        <taxon>Ceratobasidiaceae</taxon>
        <taxon>Rhizoctonia</taxon>
    </lineage>
</organism>
<dbReference type="Pfam" id="PF18758">
    <property type="entry name" value="KDZ"/>
    <property type="match status" value="1"/>
</dbReference>
<dbReference type="InterPro" id="IPR040521">
    <property type="entry name" value="KDZ"/>
</dbReference>
<dbReference type="PANTHER" id="PTHR33104:SF2">
    <property type="entry name" value="CXC3 LIKE CYSTEINE CLUSTER DOMAIN-CONTAINING PROTEIN"/>
    <property type="match status" value="1"/>
</dbReference>
<name>A0A0K6FT97_9AGAM</name>
<feature type="region of interest" description="Disordered" evidence="1">
    <location>
        <begin position="404"/>
        <end position="423"/>
    </location>
</feature>
<accession>A0A0K6FT97</accession>
<dbReference type="Proteomes" id="UP000044841">
    <property type="component" value="Unassembled WGS sequence"/>
</dbReference>
<evidence type="ECO:0000313" key="2">
    <source>
        <dbReference type="EMBL" id="CUA69229.1"/>
    </source>
</evidence>